<proteinExistence type="predicted"/>
<evidence type="ECO:0000313" key="1">
    <source>
        <dbReference type="EMBL" id="CBI14790.3"/>
    </source>
</evidence>
<gene>
    <name evidence="1" type="ORF">VIT_00s1814g00010</name>
</gene>
<evidence type="ECO:0000313" key="2">
    <source>
        <dbReference type="Proteomes" id="UP000009183"/>
    </source>
</evidence>
<dbReference type="HOGENOM" id="CLU_3412256_0_0_1"/>
<dbReference type="Proteomes" id="UP000009183">
    <property type="component" value="Unassembled WGS sequence, unordered"/>
</dbReference>
<name>D7SZ81_VITVI</name>
<dbReference type="InParanoid" id="D7SZ81"/>
<keyword evidence="2" id="KW-1185">Reference proteome</keyword>
<organism evidence="1 2">
    <name type="scientific">Vitis vinifera</name>
    <name type="common">Grape</name>
    <dbReference type="NCBI Taxonomy" id="29760"/>
    <lineage>
        <taxon>Eukaryota</taxon>
        <taxon>Viridiplantae</taxon>
        <taxon>Streptophyta</taxon>
        <taxon>Embryophyta</taxon>
        <taxon>Tracheophyta</taxon>
        <taxon>Spermatophyta</taxon>
        <taxon>Magnoliopsida</taxon>
        <taxon>eudicotyledons</taxon>
        <taxon>Gunneridae</taxon>
        <taxon>Pentapetalae</taxon>
        <taxon>rosids</taxon>
        <taxon>Vitales</taxon>
        <taxon>Vitaceae</taxon>
        <taxon>Viteae</taxon>
        <taxon>Vitis</taxon>
    </lineage>
</organism>
<reference evidence="2" key="1">
    <citation type="journal article" date="2007" name="Nature">
        <title>The grapevine genome sequence suggests ancestral hexaploidization in major angiosperm phyla.</title>
        <authorList>
            <consortium name="The French-Italian Public Consortium for Grapevine Genome Characterization."/>
            <person name="Jaillon O."/>
            <person name="Aury J.-M."/>
            <person name="Noel B."/>
            <person name="Policriti A."/>
            <person name="Clepet C."/>
            <person name="Casagrande A."/>
            <person name="Choisne N."/>
            <person name="Aubourg S."/>
            <person name="Vitulo N."/>
            <person name="Jubin C."/>
            <person name="Vezzi A."/>
            <person name="Legeai F."/>
            <person name="Hugueney P."/>
            <person name="Dasilva C."/>
            <person name="Horner D."/>
            <person name="Mica E."/>
            <person name="Jublot D."/>
            <person name="Poulain J."/>
            <person name="Bruyere C."/>
            <person name="Billault A."/>
            <person name="Segurens B."/>
            <person name="Gouyvenoux M."/>
            <person name="Ugarte E."/>
            <person name="Cattonaro F."/>
            <person name="Anthouard V."/>
            <person name="Vico V."/>
            <person name="Del Fabbro C."/>
            <person name="Alaux M."/>
            <person name="Di Gaspero G."/>
            <person name="Dumas V."/>
            <person name="Felice N."/>
            <person name="Paillard S."/>
            <person name="Juman I."/>
            <person name="Moroldo M."/>
            <person name="Scalabrin S."/>
            <person name="Canaguier A."/>
            <person name="Le Clainche I."/>
            <person name="Malacrida G."/>
            <person name="Durand E."/>
            <person name="Pesole G."/>
            <person name="Laucou V."/>
            <person name="Chatelet P."/>
            <person name="Merdinoglu D."/>
            <person name="Delledonne M."/>
            <person name="Pezzotti M."/>
            <person name="Lecharny A."/>
            <person name="Scarpelli C."/>
            <person name="Artiguenave F."/>
            <person name="Pe M.E."/>
            <person name="Valle G."/>
            <person name="Morgante M."/>
            <person name="Caboche M."/>
            <person name="Adam-Blondon A.-F."/>
            <person name="Weissenbach J."/>
            <person name="Quetier F."/>
            <person name="Wincker P."/>
        </authorList>
    </citation>
    <scope>NUCLEOTIDE SEQUENCE [LARGE SCALE GENOMIC DNA]</scope>
    <source>
        <strain evidence="2">cv. Pinot noir / PN40024</strain>
    </source>
</reference>
<dbReference type="EMBL" id="FN595402">
    <property type="protein sequence ID" value="CBI14790.3"/>
    <property type="molecule type" value="Genomic_DNA"/>
</dbReference>
<dbReference type="PaxDb" id="29760-VIT_00s1814g00010.t01"/>
<protein>
    <submittedName>
        <fullName evidence="1">Uncharacterized protein</fullName>
    </submittedName>
</protein>
<accession>D7SZ81</accession>
<sequence>MPSTWRTLSSIHTCLGIQLCIKELNQWFV</sequence>
<feature type="non-terminal residue" evidence="1">
    <location>
        <position position="29"/>
    </location>
</feature>
<dbReference type="AlphaFoldDB" id="D7SZ81"/>